<sequence length="238" mass="26290">MDAVTERSFLAPVSMTNEREERLRCRQRRYGKRFRGCKTMSTESFLLLAQTTNQRVCSQKSLNTQAHPRNEAGRLAQEALQALRPPDSDPSRVAAVQDTAVAAGEVRARREQGRHEVAPGLGHITRVREYANKDTLRTVSEWRHSAVKVIDPVASVMSVDNYSCIVHMSYALKTKRSEACKNFSRYLKRILCGGERLRLAVVRGGGGERLRLAAATSGGGAGWRRGVASGGGDFEMKG</sequence>
<organism evidence="1 2">
    <name type="scientific">Phytophthora fragariae</name>
    <dbReference type="NCBI Taxonomy" id="53985"/>
    <lineage>
        <taxon>Eukaryota</taxon>
        <taxon>Sar</taxon>
        <taxon>Stramenopiles</taxon>
        <taxon>Oomycota</taxon>
        <taxon>Peronosporomycetes</taxon>
        <taxon>Peronosporales</taxon>
        <taxon>Peronosporaceae</taxon>
        <taxon>Phytophthora</taxon>
    </lineage>
</organism>
<proteinExistence type="predicted"/>
<dbReference type="AlphaFoldDB" id="A0A6G0SNP0"/>
<gene>
    <name evidence="1" type="ORF">PF008_g448</name>
</gene>
<evidence type="ECO:0000313" key="1">
    <source>
        <dbReference type="EMBL" id="KAE9362072.1"/>
    </source>
</evidence>
<accession>A0A6G0SNP0</accession>
<comment type="caution">
    <text evidence="1">The sequence shown here is derived from an EMBL/GenBank/DDBJ whole genome shotgun (WGS) entry which is preliminary data.</text>
</comment>
<dbReference type="EMBL" id="QXFY01000009">
    <property type="protein sequence ID" value="KAE9362072.1"/>
    <property type="molecule type" value="Genomic_DNA"/>
</dbReference>
<name>A0A6G0SNP0_9STRA</name>
<evidence type="ECO:0000313" key="2">
    <source>
        <dbReference type="Proteomes" id="UP000486351"/>
    </source>
</evidence>
<protein>
    <submittedName>
        <fullName evidence="1">Uncharacterized protein</fullName>
    </submittedName>
</protein>
<reference evidence="1 2" key="1">
    <citation type="submission" date="2018-09" db="EMBL/GenBank/DDBJ databases">
        <title>Genomic investigation of the strawberry pathogen Phytophthora fragariae indicates pathogenicity is determined by transcriptional variation in three key races.</title>
        <authorList>
            <person name="Adams T.M."/>
            <person name="Armitage A.D."/>
            <person name="Sobczyk M.K."/>
            <person name="Bates H.J."/>
            <person name="Dunwell J.M."/>
            <person name="Nellist C.F."/>
            <person name="Harrison R.J."/>
        </authorList>
    </citation>
    <scope>NUCLEOTIDE SEQUENCE [LARGE SCALE GENOMIC DNA]</scope>
    <source>
        <strain evidence="1 2">NOV-77</strain>
    </source>
</reference>
<dbReference type="Proteomes" id="UP000486351">
    <property type="component" value="Unassembled WGS sequence"/>
</dbReference>